<sequence>MGMTRWGILGAAKFAREHMGPAIAVAQDAQLVALATSDPQKAEPFQKFAPNIEVHSDYNALLADPNIDAVYIPLPNDMHQPWALKTLAAGKAVLVEKPVGMNVSEIDELIAARDASGLFAAEAYMIVHHPQWQKMRELVQSDALGKLRRVSSTFSYDNRADASNIRHSAQQGGGGLRDIGVYTLGGVRFVTGQEPKQILSKQLTMEHGVDVHALVTAEFDGFTHDSTTSMRMVPWQCAEFHGEKAIARLTVPYNPLVFGEARLELIKSDGSSENFRWPSANHYVLQVEAFQRAMQGERYACPLEFSRGTQAMLDDILE</sequence>
<protein>
    <submittedName>
        <fullName evidence="5">Glucose--fructose oxidoreductase</fullName>
        <ecNumber evidence="5">1.1.99.28</ecNumber>
    </submittedName>
</protein>
<dbReference type="AlphaFoldDB" id="A0A1L9NWF6"/>
<dbReference type="STRING" id="696762.PFRI_21840"/>
<comment type="caution">
    <text evidence="5">The sequence shown here is derived from an EMBL/GenBank/DDBJ whole genome shotgun (WGS) entry which is preliminary data.</text>
</comment>
<comment type="similarity">
    <text evidence="1">Belongs to the Gfo/Idh/MocA family.</text>
</comment>
<dbReference type="InterPro" id="IPR000683">
    <property type="entry name" value="Gfo/Idh/MocA-like_OxRdtase_N"/>
</dbReference>
<dbReference type="PANTHER" id="PTHR22604:SF105">
    <property type="entry name" value="TRANS-1,2-DIHYDROBENZENE-1,2-DIOL DEHYDROGENASE"/>
    <property type="match status" value="1"/>
</dbReference>
<organism evidence="5 6">
    <name type="scientific">Planktotalea frisia</name>
    <dbReference type="NCBI Taxonomy" id="696762"/>
    <lineage>
        <taxon>Bacteria</taxon>
        <taxon>Pseudomonadati</taxon>
        <taxon>Pseudomonadota</taxon>
        <taxon>Alphaproteobacteria</taxon>
        <taxon>Rhodobacterales</taxon>
        <taxon>Paracoccaceae</taxon>
        <taxon>Planktotalea</taxon>
    </lineage>
</organism>
<evidence type="ECO:0000259" key="4">
    <source>
        <dbReference type="Pfam" id="PF22725"/>
    </source>
</evidence>
<dbReference type="EMBL" id="MLCB01000138">
    <property type="protein sequence ID" value="OJI93630.1"/>
    <property type="molecule type" value="Genomic_DNA"/>
</dbReference>
<keyword evidence="2 5" id="KW-0560">Oxidoreductase</keyword>
<accession>A0A1L9NWF6</accession>
<dbReference type="InterPro" id="IPR036291">
    <property type="entry name" value="NAD(P)-bd_dom_sf"/>
</dbReference>
<dbReference type="GO" id="GO:0047061">
    <property type="term" value="F:glucose-fructose oxidoreductase activity"/>
    <property type="evidence" value="ECO:0007669"/>
    <property type="project" value="UniProtKB-EC"/>
</dbReference>
<evidence type="ECO:0000259" key="3">
    <source>
        <dbReference type="Pfam" id="PF01408"/>
    </source>
</evidence>
<feature type="domain" description="Gfo/Idh/MocA-like oxidoreductase N-terminal" evidence="3">
    <location>
        <begin position="5"/>
        <end position="117"/>
    </location>
</feature>
<evidence type="ECO:0000313" key="5">
    <source>
        <dbReference type="EMBL" id="OJI93630.1"/>
    </source>
</evidence>
<dbReference type="Proteomes" id="UP000184514">
    <property type="component" value="Unassembled WGS sequence"/>
</dbReference>
<dbReference type="EC" id="1.1.99.28" evidence="5"/>
<evidence type="ECO:0000256" key="1">
    <source>
        <dbReference type="ARBA" id="ARBA00010928"/>
    </source>
</evidence>
<dbReference type="Gene3D" id="3.40.50.720">
    <property type="entry name" value="NAD(P)-binding Rossmann-like Domain"/>
    <property type="match status" value="1"/>
</dbReference>
<dbReference type="Gene3D" id="3.30.360.10">
    <property type="entry name" value="Dihydrodipicolinate Reductase, domain 2"/>
    <property type="match status" value="1"/>
</dbReference>
<dbReference type="SUPFAM" id="SSF55347">
    <property type="entry name" value="Glyceraldehyde-3-phosphate dehydrogenase-like, C-terminal domain"/>
    <property type="match status" value="1"/>
</dbReference>
<feature type="domain" description="GFO/IDH/MocA-like oxidoreductase" evidence="4">
    <location>
        <begin position="132"/>
        <end position="246"/>
    </location>
</feature>
<dbReference type="Pfam" id="PF22725">
    <property type="entry name" value="GFO_IDH_MocA_C3"/>
    <property type="match status" value="1"/>
</dbReference>
<reference evidence="5 6" key="1">
    <citation type="submission" date="2016-10" db="EMBL/GenBank/DDBJ databases">
        <title>Genome sequence of Planktotalea frisia SH6-1.</title>
        <authorList>
            <person name="Poehlein A."/>
            <person name="Bakenhus I."/>
            <person name="Voget S."/>
            <person name="Brinkhoff T."/>
            <person name="Simon M."/>
        </authorList>
    </citation>
    <scope>NUCLEOTIDE SEQUENCE [LARGE SCALE GENOMIC DNA]</scope>
    <source>
        <strain evidence="5 6">SH6-1</strain>
    </source>
</reference>
<name>A0A1L9NWF6_9RHOB</name>
<dbReference type="RefSeq" id="WP_425439464.1">
    <property type="nucleotide sequence ID" value="NZ_MLCB01000138.1"/>
</dbReference>
<gene>
    <name evidence="5" type="primary">gfo_1</name>
    <name evidence="5" type="ORF">PFRI_21840</name>
</gene>
<dbReference type="InterPro" id="IPR050984">
    <property type="entry name" value="Gfo/Idh/MocA_domain"/>
</dbReference>
<keyword evidence="6" id="KW-1185">Reference proteome</keyword>
<evidence type="ECO:0000256" key="2">
    <source>
        <dbReference type="ARBA" id="ARBA00023002"/>
    </source>
</evidence>
<dbReference type="SUPFAM" id="SSF51735">
    <property type="entry name" value="NAD(P)-binding Rossmann-fold domains"/>
    <property type="match status" value="1"/>
</dbReference>
<dbReference type="Pfam" id="PF01408">
    <property type="entry name" value="GFO_IDH_MocA"/>
    <property type="match status" value="1"/>
</dbReference>
<dbReference type="PANTHER" id="PTHR22604">
    <property type="entry name" value="OXIDOREDUCTASES"/>
    <property type="match status" value="1"/>
</dbReference>
<evidence type="ECO:0000313" key="6">
    <source>
        <dbReference type="Proteomes" id="UP000184514"/>
    </source>
</evidence>
<dbReference type="GO" id="GO:0000166">
    <property type="term" value="F:nucleotide binding"/>
    <property type="evidence" value="ECO:0007669"/>
    <property type="project" value="InterPro"/>
</dbReference>
<proteinExistence type="inferred from homology"/>
<dbReference type="InterPro" id="IPR055170">
    <property type="entry name" value="GFO_IDH_MocA-like_dom"/>
</dbReference>